<name>A0ABD2IR29_9BILA</name>
<comment type="caution">
    <text evidence="2">The sequence shown here is derived from an EMBL/GenBank/DDBJ whole genome shotgun (WGS) entry which is preliminary data.</text>
</comment>
<gene>
    <name evidence="2" type="ORF">niasHT_032670</name>
</gene>
<protein>
    <recommendedName>
        <fullName evidence="4">Effector protein</fullName>
    </recommendedName>
</protein>
<evidence type="ECO:0000256" key="1">
    <source>
        <dbReference type="SAM" id="Phobius"/>
    </source>
</evidence>
<evidence type="ECO:0000313" key="2">
    <source>
        <dbReference type="EMBL" id="KAL3081988.1"/>
    </source>
</evidence>
<keyword evidence="3" id="KW-1185">Reference proteome</keyword>
<proteinExistence type="predicted"/>
<evidence type="ECO:0008006" key="4">
    <source>
        <dbReference type="Google" id="ProtNLM"/>
    </source>
</evidence>
<dbReference type="AlphaFoldDB" id="A0ABD2IR29"/>
<reference evidence="2 3" key="1">
    <citation type="submission" date="2024-10" db="EMBL/GenBank/DDBJ databases">
        <authorList>
            <person name="Kim D."/>
        </authorList>
    </citation>
    <scope>NUCLEOTIDE SEQUENCE [LARGE SCALE GENOMIC DNA]</scope>
    <source>
        <strain evidence="2">BH-2024</strain>
    </source>
</reference>
<accession>A0ABD2IR29</accession>
<keyword evidence="1" id="KW-0812">Transmembrane</keyword>
<feature type="transmembrane region" description="Helical" evidence="1">
    <location>
        <begin position="228"/>
        <end position="255"/>
    </location>
</feature>
<keyword evidence="1" id="KW-1133">Transmembrane helix</keyword>
<dbReference type="Proteomes" id="UP001620626">
    <property type="component" value="Unassembled WGS sequence"/>
</dbReference>
<keyword evidence="1" id="KW-0472">Membrane</keyword>
<sequence length="261" mass="29041">MLLLLIFAFGNAEKNGNFLCETAHFDGDQLLNVLSSGGQAKADELNDKKAVVADWMLTKGCELVEEMGTIHHIKLEGQLAQIGRIVDKLCRSNKQNARNNGANHFNADELDIILASGQNILVQMKAKEEEIQAVHGAQNAKMLGNFGAKFKTALNGLPEGERKSQLKEIHHQLLMPSDLIEMMLNELKGAAAPKNDKLGAENGTKNWLLNFVGHGRRKRRQQPTPLEMLAAFFALCLFLKWGPGMVICLILFAGFMQYYYF</sequence>
<evidence type="ECO:0000313" key="3">
    <source>
        <dbReference type="Proteomes" id="UP001620626"/>
    </source>
</evidence>
<organism evidence="2 3">
    <name type="scientific">Heterodera trifolii</name>
    <dbReference type="NCBI Taxonomy" id="157864"/>
    <lineage>
        <taxon>Eukaryota</taxon>
        <taxon>Metazoa</taxon>
        <taxon>Ecdysozoa</taxon>
        <taxon>Nematoda</taxon>
        <taxon>Chromadorea</taxon>
        <taxon>Rhabditida</taxon>
        <taxon>Tylenchina</taxon>
        <taxon>Tylenchomorpha</taxon>
        <taxon>Tylenchoidea</taxon>
        <taxon>Heteroderidae</taxon>
        <taxon>Heteroderinae</taxon>
        <taxon>Heterodera</taxon>
    </lineage>
</organism>
<dbReference type="EMBL" id="JBICBT010001125">
    <property type="protein sequence ID" value="KAL3081988.1"/>
    <property type="molecule type" value="Genomic_DNA"/>
</dbReference>